<dbReference type="PIRSF" id="PIRSF016481">
    <property type="entry name" value="Pilus_assembly_PilP"/>
    <property type="match status" value="1"/>
</dbReference>
<dbReference type="InterPro" id="IPR007446">
    <property type="entry name" value="PilP"/>
</dbReference>
<dbReference type="AlphaFoldDB" id="A0A4V2SCY1"/>
<sequence>MTRARMTLAALAGCLALGGCSEPDVSDLREFVANTKASAPGKPLPPLPEPPVYHPLTYAAQDLKSPFEVAAFVRTPVAPKIDNGIRPDLDRPREELEKYTLSSLKMVGTIEREGRWALILAPDGSVQPVAPGNHIGADYGKVTAVLDDRVELLEIVPDGQGGWAERRNALSLQTQ</sequence>
<proteinExistence type="predicted"/>
<organism evidence="1 2">
    <name type="scientific">Plasticicumulans lactativorans</name>
    <dbReference type="NCBI Taxonomy" id="1133106"/>
    <lineage>
        <taxon>Bacteria</taxon>
        <taxon>Pseudomonadati</taxon>
        <taxon>Pseudomonadota</taxon>
        <taxon>Gammaproteobacteria</taxon>
        <taxon>Candidatus Competibacteraceae</taxon>
        <taxon>Plasticicumulans</taxon>
    </lineage>
</organism>
<gene>
    <name evidence="1" type="ORF">EV699_110166</name>
</gene>
<accession>A0A4V2SCY1</accession>
<protein>
    <submittedName>
        <fullName evidence="1">Type IV pilus assembly protein PilP</fullName>
    </submittedName>
</protein>
<name>A0A4V2SCY1_9GAMM</name>
<keyword evidence="2" id="KW-1185">Reference proteome</keyword>
<dbReference type="Pfam" id="PF04351">
    <property type="entry name" value="PilP"/>
    <property type="match status" value="1"/>
</dbReference>
<dbReference type="OrthoDB" id="5296580at2"/>
<dbReference type="Proteomes" id="UP000295765">
    <property type="component" value="Unassembled WGS sequence"/>
</dbReference>
<dbReference type="EMBL" id="SLWY01000010">
    <property type="protein sequence ID" value="TCO81140.1"/>
    <property type="molecule type" value="Genomic_DNA"/>
</dbReference>
<dbReference type="PROSITE" id="PS51257">
    <property type="entry name" value="PROKAR_LIPOPROTEIN"/>
    <property type="match status" value="1"/>
</dbReference>
<dbReference type="Gene3D" id="2.30.30.830">
    <property type="match status" value="1"/>
</dbReference>
<evidence type="ECO:0000313" key="1">
    <source>
        <dbReference type="EMBL" id="TCO81140.1"/>
    </source>
</evidence>
<comment type="caution">
    <text evidence="1">The sequence shown here is derived from an EMBL/GenBank/DDBJ whole genome shotgun (WGS) entry which is preliminary data.</text>
</comment>
<reference evidence="1 2" key="1">
    <citation type="submission" date="2019-03" db="EMBL/GenBank/DDBJ databases">
        <title>Genomic Encyclopedia of Type Strains, Phase IV (KMG-IV): sequencing the most valuable type-strain genomes for metagenomic binning, comparative biology and taxonomic classification.</title>
        <authorList>
            <person name="Goeker M."/>
        </authorList>
    </citation>
    <scope>NUCLEOTIDE SEQUENCE [LARGE SCALE GENOMIC DNA]</scope>
    <source>
        <strain evidence="1 2">DSM 25287</strain>
    </source>
</reference>
<evidence type="ECO:0000313" key="2">
    <source>
        <dbReference type="Proteomes" id="UP000295765"/>
    </source>
</evidence>
<dbReference type="RefSeq" id="WP_132542407.1">
    <property type="nucleotide sequence ID" value="NZ_SLWY01000010.1"/>
</dbReference>